<dbReference type="InterPro" id="IPR052918">
    <property type="entry name" value="Motility_Chemotaxis_Reg"/>
</dbReference>
<dbReference type="PANTHER" id="PTHR35580:SF1">
    <property type="entry name" value="PHYTASE-LIKE DOMAIN-CONTAINING PROTEIN"/>
    <property type="match status" value="1"/>
</dbReference>
<gene>
    <name evidence="1" type="ORF">JIP62_04850</name>
</gene>
<reference evidence="1 2" key="1">
    <citation type="submission" date="2021-01" db="EMBL/GenBank/DDBJ databases">
        <title>Brevundimonas vitis sp. nov., an bacterium isolated from grape (Vitis vinifera).</title>
        <authorList>
            <person name="Jiang L."/>
            <person name="Lee J."/>
        </authorList>
    </citation>
    <scope>NUCLEOTIDE SEQUENCE [LARGE SCALE GENOMIC DNA]</scope>
    <source>
        <strain evidence="1 2">GRTSA-9</strain>
    </source>
</reference>
<proteinExistence type="predicted"/>
<sequence>MVIDNGYLLGLYGGTSTFTSSSAGSALSAATRRQPTPPWDASAQAQAPKADALVRAALGGRRFIDEGAARVDLNAASADYKKLFALYQGLEALNAVSNRAATKGVGAAEQALLAKRFAAGLAEVGTYVASARLEDVRVVQGISSSTSKTTAAVQRDSAISITGPIHEGSADSEVAAFAGEVRFDITIKRGTLGKTTVPIDLDDMGTTPRTLGTVTSFINEKLDAAGLDTRIGREQLKSEPKTLTVAGKTVTLPNGPDRWALAIRGVSTETVSFTASQSADAVYVAQATGTGAEQLLKFQTDQGGTPPDAVARLGESHWVEGRASQTALPEGVETIRASATGPDGTLWLVADMKAGTGDQPIKGQQDVALLKLDSTGRVVATRALGAASSASGHAIAVDADGRVAVAGSVTGALIPGQSVVDPALSDSFVTVFDAAGEELWTQSRGARAADEATSVSFGADGLVYVGGRAKSAMTGASSAGGWDGYVQAFKASQPYPGAAYTVTSVGVDQFGSGSDDDVQATAIDGSNLYTAGVEAGRLVVRHFTLDAAGKPSLASSRDLGVAGGDIAGLAVSDGKVILTGTTRNDALDIGTINTAHSGGTDAFIAVLGSDLTASADDRLTYVGTAGDDTAADIKLHDGKVWITGTENRALDAKATDPTTAYLSRVDPLTGVVEWNRQWAGAGDKAAPLTLAIASGGASVLDRLGLPTGEIDQTASKRLIDATALRPGDRFYVSPANGGRQVAVTIEARDTLQTLARKIEQASNTRLKVTVAAESADKAEGTRGQNALQAGLHRLTITARDGKVGAVISAGEPGRDALAGLGLSAGFIGATGGTGEIKTFGLDLPKTLSLSTPEAQKATGERLQAAMKAVRDAYRSLSPTANTPAVTGQAPAYLTAQLANYQAALARLGG</sequence>
<evidence type="ECO:0000313" key="2">
    <source>
        <dbReference type="Proteomes" id="UP000595448"/>
    </source>
</evidence>
<name>A0ABX7BQY5_9CAUL</name>
<dbReference type="Proteomes" id="UP000595448">
    <property type="component" value="Chromosome"/>
</dbReference>
<dbReference type="EMBL" id="CP067977">
    <property type="protein sequence ID" value="QQQ20017.1"/>
    <property type="molecule type" value="Genomic_DNA"/>
</dbReference>
<organism evidence="1 2">
    <name type="scientific">Brevundimonas vitisensis</name>
    <dbReference type="NCBI Taxonomy" id="2800818"/>
    <lineage>
        <taxon>Bacteria</taxon>
        <taxon>Pseudomonadati</taxon>
        <taxon>Pseudomonadota</taxon>
        <taxon>Alphaproteobacteria</taxon>
        <taxon>Caulobacterales</taxon>
        <taxon>Caulobacteraceae</taxon>
        <taxon>Brevundimonas</taxon>
    </lineage>
</organism>
<evidence type="ECO:0000313" key="1">
    <source>
        <dbReference type="EMBL" id="QQQ20017.1"/>
    </source>
</evidence>
<dbReference type="PANTHER" id="PTHR35580">
    <property type="entry name" value="CELL SURFACE GLYCOPROTEIN (S-LAYER PROTEIN)-LIKE PROTEIN"/>
    <property type="match status" value="1"/>
</dbReference>
<protein>
    <submittedName>
        <fullName evidence="1">Transcriptional regulator</fullName>
    </submittedName>
</protein>
<dbReference type="SUPFAM" id="SSF63829">
    <property type="entry name" value="Calcium-dependent phosphotriesterase"/>
    <property type="match status" value="1"/>
</dbReference>
<keyword evidence="2" id="KW-1185">Reference proteome</keyword>
<accession>A0ABX7BQY5</accession>